<dbReference type="VEuPathDB" id="TrichDB:TRFO_21508"/>
<name>A0A1J4KF41_9EUKA</name>
<evidence type="ECO:0000256" key="4">
    <source>
        <dbReference type="ARBA" id="ARBA00023136"/>
    </source>
</evidence>
<comment type="caution">
    <text evidence="6">The sequence shown here is derived from an EMBL/GenBank/DDBJ whole genome shotgun (WGS) entry which is preliminary data.</text>
</comment>
<dbReference type="GeneID" id="94836720"/>
<proteinExistence type="predicted"/>
<feature type="transmembrane region" description="Helical" evidence="5">
    <location>
        <begin position="46"/>
        <end position="67"/>
    </location>
</feature>
<dbReference type="Gene3D" id="1.20.140.150">
    <property type="match status" value="1"/>
</dbReference>
<dbReference type="InterPro" id="IPR018499">
    <property type="entry name" value="Tetraspanin/Peripherin"/>
</dbReference>
<keyword evidence="3 5" id="KW-1133">Transmembrane helix</keyword>
<feature type="transmembrane region" description="Helical" evidence="5">
    <location>
        <begin position="149"/>
        <end position="174"/>
    </location>
</feature>
<evidence type="ECO:0000313" key="7">
    <source>
        <dbReference type="Proteomes" id="UP000179807"/>
    </source>
</evidence>
<dbReference type="GO" id="GO:0016020">
    <property type="term" value="C:membrane"/>
    <property type="evidence" value="ECO:0007669"/>
    <property type="project" value="UniProtKB-SubCell"/>
</dbReference>
<organism evidence="6 7">
    <name type="scientific">Tritrichomonas foetus</name>
    <dbReference type="NCBI Taxonomy" id="1144522"/>
    <lineage>
        <taxon>Eukaryota</taxon>
        <taxon>Metamonada</taxon>
        <taxon>Parabasalia</taxon>
        <taxon>Tritrichomonadida</taxon>
        <taxon>Tritrichomonadidae</taxon>
        <taxon>Tritrichomonas</taxon>
    </lineage>
</organism>
<reference evidence="6" key="1">
    <citation type="submission" date="2016-10" db="EMBL/GenBank/DDBJ databases">
        <authorList>
            <person name="Benchimol M."/>
            <person name="Almeida L.G."/>
            <person name="Vasconcelos A.T."/>
            <person name="Perreira-Neves A."/>
            <person name="Rosa I.A."/>
            <person name="Tasca T."/>
            <person name="Bogo M.R."/>
            <person name="de Souza W."/>
        </authorList>
    </citation>
    <scope>NUCLEOTIDE SEQUENCE [LARGE SCALE GENOMIC DNA]</scope>
    <source>
        <strain evidence="6">K</strain>
    </source>
</reference>
<feature type="transmembrane region" description="Helical" evidence="5">
    <location>
        <begin position="79"/>
        <end position="97"/>
    </location>
</feature>
<evidence type="ECO:0008006" key="8">
    <source>
        <dbReference type="Google" id="ProtNLM"/>
    </source>
</evidence>
<gene>
    <name evidence="6" type="ORF">TRFO_21508</name>
</gene>
<dbReference type="Proteomes" id="UP000179807">
    <property type="component" value="Unassembled WGS sequence"/>
</dbReference>
<dbReference type="AlphaFoldDB" id="A0A1J4KF41"/>
<keyword evidence="4 5" id="KW-0472">Membrane</keyword>
<feature type="transmembrane region" description="Helical" evidence="5">
    <location>
        <begin position="12"/>
        <end position="34"/>
    </location>
</feature>
<comment type="subcellular location">
    <subcellularLocation>
        <location evidence="1">Membrane</location>
        <topology evidence="1">Multi-pass membrane protein</topology>
    </subcellularLocation>
</comment>
<evidence type="ECO:0000256" key="3">
    <source>
        <dbReference type="ARBA" id="ARBA00022989"/>
    </source>
</evidence>
<dbReference type="Pfam" id="PF00335">
    <property type="entry name" value="Tetraspanin"/>
    <property type="match status" value="1"/>
</dbReference>
<evidence type="ECO:0000256" key="5">
    <source>
        <dbReference type="SAM" id="Phobius"/>
    </source>
</evidence>
<evidence type="ECO:0000313" key="6">
    <source>
        <dbReference type="EMBL" id="OHT09552.1"/>
    </source>
</evidence>
<evidence type="ECO:0000256" key="1">
    <source>
        <dbReference type="ARBA" id="ARBA00004141"/>
    </source>
</evidence>
<evidence type="ECO:0000256" key="2">
    <source>
        <dbReference type="ARBA" id="ARBA00022692"/>
    </source>
</evidence>
<sequence length="195" mass="21877">MNFSKCCGRTLFTVLTLATLGAIVIVSTSAIIVFKVKKLDNISNTSTIILITTVCVSFIAFCFGIYASCCGKKCAKTTLGVFYLIIALAVISAGVYMQTSTDKFLAKFKAIWDDERYEKEIEEIKKEFQCDKFESCKAKLKNFLNDYGIYIYVGIYVFAALLICGVVWAFTIACRKPDLDEGIMYTGSRGYYMKY</sequence>
<accession>A0A1J4KF41</accession>
<dbReference type="RefSeq" id="XP_068362688.1">
    <property type="nucleotide sequence ID" value="XM_068502016.1"/>
</dbReference>
<keyword evidence="2 5" id="KW-0812">Transmembrane</keyword>
<protein>
    <recommendedName>
        <fullName evidence="8">Tetraspanin family protein</fullName>
    </recommendedName>
</protein>
<keyword evidence="7" id="KW-1185">Reference proteome</keyword>
<dbReference type="EMBL" id="MLAK01000636">
    <property type="protein sequence ID" value="OHT09552.1"/>
    <property type="molecule type" value="Genomic_DNA"/>
</dbReference>